<dbReference type="EMBL" id="FXTH01000003">
    <property type="protein sequence ID" value="SMO46258.1"/>
    <property type="molecule type" value="Genomic_DNA"/>
</dbReference>
<dbReference type="OrthoDB" id="5147328at2"/>
<organism evidence="1 2">
    <name type="scientific">Fodinibius sediminis</name>
    <dbReference type="NCBI Taxonomy" id="1214077"/>
    <lineage>
        <taxon>Bacteria</taxon>
        <taxon>Pseudomonadati</taxon>
        <taxon>Balneolota</taxon>
        <taxon>Balneolia</taxon>
        <taxon>Balneolales</taxon>
        <taxon>Balneolaceae</taxon>
        <taxon>Fodinibius</taxon>
    </lineage>
</organism>
<name>A0A521BGM6_9BACT</name>
<dbReference type="Proteomes" id="UP000317593">
    <property type="component" value="Unassembled WGS sequence"/>
</dbReference>
<gene>
    <name evidence="1" type="ORF">SAMN06265218_10398</name>
</gene>
<keyword evidence="2" id="KW-1185">Reference proteome</keyword>
<evidence type="ECO:0000313" key="2">
    <source>
        <dbReference type="Proteomes" id="UP000317593"/>
    </source>
</evidence>
<protein>
    <submittedName>
        <fullName evidence="1">Uncharacterized protein</fullName>
    </submittedName>
</protein>
<proteinExistence type="predicted"/>
<dbReference type="AlphaFoldDB" id="A0A521BGM6"/>
<sequence length="70" mass="7691">MEANSGDNTVPAIPLVEYLPLVGQPGSGYLVTATGALASDDLVIPPVDRSFHLSRVNILKYHSFFHRYDF</sequence>
<accession>A0A521BGM6</accession>
<dbReference type="RefSeq" id="WP_142713329.1">
    <property type="nucleotide sequence ID" value="NZ_FXTH01000003.1"/>
</dbReference>
<reference evidence="1 2" key="1">
    <citation type="submission" date="2017-05" db="EMBL/GenBank/DDBJ databases">
        <authorList>
            <person name="Varghese N."/>
            <person name="Submissions S."/>
        </authorList>
    </citation>
    <scope>NUCLEOTIDE SEQUENCE [LARGE SCALE GENOMIC DNA]</scope>
    <source>
        <strain evidence="1 2">DSM 21194</strain>
    </source>
</reference>
<evidence type="ECO:0000313" key="1">
    <source>
        <dbReference type="EMBL" id="SMO46258.1"/>
    </source>
</evidence>